<evidence type="ECO:0000256" key="1">
    <source>
        <dbReference type="SAM" id="SignalP"/>
    </source>
</evidence>
<proteinExistence type="predicted"/>
<evidence type="ECO:0000313" key="3">
    <source>
        <dbReference type="Proteomes" id="UP001339911"/>
    </source>
</evidence>
<gene>
    <name evidence="2" type="ORF">V1634_02105</name>
</gene>
<protein>
    <submittedName>
        <fullName evidence="2">Uncharacterized protein</fullName>
    </submittedName>
</protein>
<keyword evidence="1" id="KW-0732">Signal</keyword>
<evidence type="ECO:0000313" key="2">
    <source>
        <dbReference type="EMBL" id="MEE6305627.1"/>
    </source>
</evidence>
<feature type="signal peptide" evidence="1">
    <location>
        <begin position="1"/>
        <end position="31"/>
    </location>
</feature>
<accession>A0ABU7S7N6</accession>
<sequence>MTTVKTRHLTAGILGAATAIATLATAPAAQAAPRDGVLPQQRDTSVTVGRLVLEPTDRGYRGSVPLTVSYRGRGTADLRVTVTEPVAGAFANLDSDFPCFFAEREGELRRDIECGANPIRGGERREYTIDFEVLTTTQAYAMSAVGGAVAVRTVDAQPLTVTTGFDTVFRSTTGSVRDPRPYVQDTQTDAAVQAGPATLVRQPDGSFLGQVPLVVRYDGDAPHDMLHLEALLPDGVELRGIDPSAVCGFPWCEVPGGRFMPGEERSMELLISAPAGTAPGDLGAGSVRLGAGFFLSELSDVDPSDNTAGFTITALDSAV</sequence>
<reference evidence="2 3" key="1">
    <citation type="submission" date="2024-01" db="EMBL/GenBank/DDBJ databases">
        <title>Genome insights into Plantactinospora veratri sp. nov.</title>
        <authorList>
            <person name="Wang L."/>
        </authorList>
    </citation>
    <scope>NUCLEOTIDE SEQUENCE [LARGE SCALE GENOMIC DNA]</scope>
    <source>
        <strain evidence="2 3">NEAU-FHS4</strain>
    </source>
</reference>
<name>A0ABU7S7N6_9ACTN</name>
<organism evidence="2 3">
    <name type="scientific">Plantactinospora veratri</name>
    <dbReference type="NCBI Taxonomy" id="1436122"/>
    <lineage>
        <taxon>Bacteria</taxon>
        <taxon>Bacillati</taxon>
        <taxon>Actinomycetota</taxon>
        <taxon>Actinomycetes</taxon>
        <taxon>Micromonosporales</taxon>
        <taxon>Micromonosporaceae</taxon>
        <taxon>Plantactinospora</taxon>
    </lineage>
</organism>
<keyword evidence="3" id="KW-1185">Reference proteome</keyword>
<dbReference type="RefSeq" id="WP_331205991.1">
    <property type="nucleotide sequence ID" value="NZ_JAZGQL010000001.1"/>
</dbReference>
<dbReference type="Proteomes" id="UP001339911">
    <property type="component" value="Unassembled WGS sequence"/>
</dbReference>
<comment type="caution">
    <text evidence="2">The sequence shown here is derived from an EMBL/GenBank/DDBJ whole genome shotgun (WGS) entry which is preliminary data.</text>
</comment>
<dbReference type="EMBL" id="JAZGQL010000001">
    <property type="protein sequence ID" value="MEE6305627.1"/>
    <property type="molecule type" value="Genomic_DNA"/>
</dbReference>
<feature type="chain" id="PRO_5046945533" evidence="1">
    <location>
        <begin position="32"/>
        <end position="319"/>
    </location>
</feature>